<dbReference type="EMBL" id="BNBF01000004">
    <property type="protein sequence ID" value="GHG43060.1"/>
    <property type="molecule type" value="Genomic_DNA"/>
</dbReference>
<reference evidence="2" key="1">
    <citation type="journal article" date="2019" name="Int. J. Syst. Evol. Microbiol.">
        <title>The Global Catalogue of Microorganisms (GCM) 10K type strain sequencing project: providing services to taxonomists for standard genome sequencing and annotation.</title>
        <authorList>
            <consortium name="The Broad Institute Genomics Platform"/>
            <consortium name="The Broad Institute Genome Sequencing Center for Infectious Disease"/>
            <person name="Wu L."/>
            <person name="Ma J."/>
        </authorList>
    </citation>
    <scope>NUCLEOTIDE SEQUENCE [LARGE SCALE GENOMIC DNA]</scope>
    <source>
        <strain evidence="2">JCM 4253</strain>
    </source>
</reference>
<proteinExistence type="predicted"/>
<comment type="caution">
    <text evidence="1">The sequence shown here is derived from an EMBL/GenBank/DDBJ whole genome shotgun (WGS) entry which is preliminary data.</text>
</comment>
<protein>
    <submittedName>
        <fullName evidence="1">Uncharacterized protein</fullName>
    </submittedName>
</protein>
<organism evidence="1 2">
    <name type="scientific">Streptomyces capoamus</name>
    <dbReference type="NCBI Taxonomy" id="68183"/>
    <lineage>
        <taxon>Bacteria</taxon>
        <taxon>Bacillati</taxon>
        <taxon>Actinomycetota</taxon>
        <taxon>Actinomycetes</taxon>
        <taxon>Kitasatosporales</taxon>
        <taxon>Streptomycetaceae</taxon>
        <taxon>Streptomyces</taxon>
    </lineage>
</organism>
<gene>
    <name evidence="1" type="ORF">GCM10018980_19650</name>
</gene>
<dbReference type="Proteomes" id="UP000619355">
    <property type="component" value="Unassembled WGS sequence"/>
</dbReference>
<accession>A0A919C4M5</accession>
<keyword evidence="2" id="KW-1185">Reference proteome</keyword>
<evidence type="ECO:0000313" key="1">
    <source>
        <dbReference type="EMBL" id="GHG43060.1"/>
    </source>
</evidence>
<evidence type="ECO:0000313" key="2">
    <source>
        <dbReference type="Proteomes" id="UP000619355"/>
    </source>
</evidence>
<dbReference type="AlphaFoldDB" id="A0A919C4M5"/>
<name>A0A919C4M5_9ACTN</name>
<sequence length="127" mass="13583">MVCGRRGRVLAGIAFVLNQGALPGASGDELVQPTAPQAPACERRIAHLGVGAEPEGGSQWMRTRNGWRLCRGLPLTVERVGEERMRADDLVGIGSASEHWPWPGVRAAFHERGARTCEGEGLSESAL</sequence>